<name>A0A3A9W3A5_9ACTN</name>
<sequence length="264" mass="26135">MRAGADLRLLRAAVFAAACATLAATGHLGAAGSGIPPATLALGWGAAFAVALPLAGRERRSVPALAGTLVAAQLALHVLYCVGGHAPAAAPGPRELAARLLCDNGGITLTDAEAAHLVAASGIGDAHAVGARHLADAGGAMGLGEALASLASAPMLLGHLAAALLAGWLLRRGEAALWAAVRLAALPEDNGRGGAFLLAQLPPLCRALRLLRFLCGAPLPGHAAHRGALRTAFLPLPALHGAVLASAVLRRGPPAPAHQLTLAA</sequence>
<keyword evidence="1" id="KW-0472">Membrane</keyword>
<reference evidence="4 5" key="1">
    <citation type="submission" date="2018-09" db="EMBL/GenBank/DDBJ databases">
        <title>Streptomyces sp. nov. DS1-2, an endophytic actinomycete isolated from roots of Dendrobium scabrilingue.</title>
        <authorList>
            <person name="Kuncharoen N."/>
            <person name="Kudo T."/>
            <person name="Ohkuma M."/>
            <person name="Yuki M."/>
            <person name="Tanasupawat S."/>
        </authorList>
    </citation>
    <scope>NUCLEOTIDE SEQUENCE [LARGE SCALE GENOMIC DNA]</scope>
    <source>
        <strain evidence="2 5">AZ1-7</strain>
        <strain evidence="3 4">DS1-2</strain>
    </source>
</reference>
<dbReference type="RefSeq" id="WP_120695624.1">
    <property type="nucleotide sequence ID" value="NZ_RBDX01000016.1"/>
</dbReference>
<evidence type="ECO:0000313" key="4">
    <source>
        <dbReference type="Proteomes" id="UP000268652"/>
    </source>
</evidence>
<evidence type="ECO:0000313" key="3">
    <source>
        <dbReference type="EMBL" id="RKN26750.1"/>
    </source>
</evidence>
<dbReference type="EMBL" id="RBDY01000002">
    <property type="protein sequence ID" value="RKN26750.1"/>
    <property type="molecule type" value="Genomic_DNA"/>
</dbReference>
<proteinExistence type="predicted"/>
<evidence type="ECO:0000256" key="1">
    <source>
        <dbReference type="SAM" id="Phobius"/>
    </source>
</evidence>
<organism evidence="2 5">
    <name type="scientific">Streptomyces radicis</name>
    <dbReference type="NCBI Taxonomy" id="1750517"/>
    <lineage>
        <taxon>Bacteria</taxon>
        <taxon>Bacillati</taxon>
        <taxon>Actinomycetota</taxon>
        <taxon>Actinomycetes</taxon>
        <taxon>Kitasatosporales</taxon>
        <taxon>Streptomycetaceae</taxon>
        <taxon>Streptomyces</taxon>
    </lineage>
</organism>
<dbReference type="AlphaFoldDB" id="A0A3A9W3A5"/>
<dbReference type="EMBL" id="RBDX01000016">
    <property type="protein sequence ID" value="RKN07232.1"/>
    <property type="molecule type" value="Genomic_DNA"/>
</dbReference>
<dbReference type="Proteomes" id="UP000275024">
    <property type="component" value="Unassembled WGS sequence"/>
</dbReference>
<comment type="caution">
    <text evidence="2">The sequence shown here is derived from an EMBL/GenBank/DDBJ whole genome shotgun (WGS) entry which is preliminary data.</text>
</comment>
<keyword evidence="4" id="KW-1185">Reference proteome</keyword>
<feature type="transmembrane region" description="Helical" evidence="1">
    <location>
        <begin position="146"/>
        <end position="170"/>
    </location>
</feature>
<evidence type="ECO:0000313" key="5">
    <source>
        <dbReference type="Proteomes" id="UP000275024"/>
    </source>
</evidence>
<dbReference type="OrthoDB" id="4350641at2"/>
<gene>
    <name evidence="3" type="ORF">D7318_05215</name>
    <name evidence="2" type="ORF">D7319_19335</name>
</gene>
<keyword evidence="1" id="KW-1133">Transmembrane helix</keyword>
<accession>A0A3A9W3A5</accession>
<evidence type="ECO:0008006" key="6">
    <source>
        <dbReference type="Google" id="ProtNLM"/>
    </source>
</evidence>
<protein>
    <recommendedName>
        <fullName evidence="6">Integral membrane protein</fullName>
    </recommendedName>
</protein>
<feature type="transmembrane region" description="Helical" evidence="1">
    <location>
        <begin position="62"/>
        <end position="80"/>
    </location>
</feature>
<evidence type="ECO:0000313" key="2">
    <source>
        <dbReference type="EMBL" id="RKN07232.1"/>
    </source>
</evidence>
<keyword evidence="1" id="KW-0812">Transmembrane</keyword>
<dbReference type="Proteomes" id="UP000268652">
    <property type="component" value="Unassembled WGS sequence"/>
</dbReference>
<feature type="transmembrane region" description="Helical" evidence="1">
    <location>
        <begin position="35"/>
        <end position="55"/>
    </location>
</feature>